<accession>A0A1I0ZCZ3</accession>
<keyword evidence="2 6" id="KW-0812">Transmembrane</keyword>
<keyword evidence="3 6" id="KW-1133">Transmembrane helix</keyword>
<dbReference type="Proteomes" id="UP000243799">
    <property type="component" value="Unassembled WGS sequence"/>
</dbReference>
<evidence type="ECO:0000256" key="2">
    <source>
        <dbReference type="ARBA" id="ARBA00022692"/>
    </source>
</evidence>
<feature type="transmembrane region" description="Helical" evidence="6">
    <location>
        <begin position="128"/>
        <end position="148"/>
    </location>
</feature>
<evidence type="ECO:0000313" key="10">
    <source>
        <dbReference type="Proteomes" id="UP000243799"/>
    </source>
</evidence>
<comment type="subcellular location">
    <subcellularLocation>
        <location evidence="1">Membrane</location>
        <topology evidence="1">Multi-pass membrane protein</topology>
    </subcellularLocation>
</comment>
<dbReference type="STRING" id="490629.SAMN05216266_106325"/>
<evidence type="ECO:0000256" key="4">
    <source>
        <dbReference type="ARBA" id="ARBA00023136"/>
    </source>
</evidence>
<feature type="region of interest" description="Disordered" evidence="5">
    <location>
        <begin position="1"/>
        <end position="23"/>
    </location>
</feature>
<feature type="domain" description="DUF1707" evidence="8">
    <location>
        <begin position="10"/>
        <end position="62"/>
    </location>
</feature>
<organism evidence="9 10">
    <name type="scientific">Amycolatopsis marina</name>
    <dbReference type="NCBI Taxonomy" id="490629"/>
    <lineage>
        <taxon>Bacteria</taxon>
        <taxon>Bacillati</taxon>
        <taxon>Actinomycetota</taxon>
        <taxon>Actinomycetes</taxon>
        <taxon>Pseudonocardiales</taxon>
        <taxon>Pseudonocardiaceae</taxon>
        <taxon>Amycolatopsis</taxon>
    </lineage>
</organism>
<dbReference type="EMBL" id="FOKG01000006">
    <property type="protein sequence ID" value="SFB23495.1"/>
    <property type="molecule type" value="Genomic_DNA"/>
</dbReference>
<keyword evidence="4 6" id="KW-0472">Membrane</keyword>
<sequence length="168" mass="17924">MSSPLDPESLRVGTSEREEAGRVLGDHFAEGRLSTDEYESRVAAAFEAKNRADLRALFLDLPAPLPSFLRPPAAPTPPQPRYAAPPAYRPAAQVPVTTSDKSKIVAGVLQIVLPFGVGRFYTGHAKMAVAQLLVTLVTFGLGALWPLIDGILLLVNGGQDGHGRQLSD</sequence>
<dbReference type="Pfam" id="PF08044">
    <property type="entry name" value="DUF1707"/>
    <property type="match status" value="1"/>
</dbReference>
<dbReference type="Pfam" id="PF05154">
    <property type="entry name" value="TM2"/>
    <property type="match status" value="1"/>
</dbReference>
<dbReference type="InterPro" id="IPR012551">
    <property type="entry name" value="DUF1707_SHOCT-like"/>
</dbReference>
<evidence type="ECO:0000256" key="6">
    <source>
        <dbReference type="SAM" id="Phobius"/>
    </source>
</evidence>
<evidence type="ECO:0000259" key="8">
    <source>
        <dbReference type="Pfam" id="PF08044"/>
    </source>
</evidence>
<dbReference type="GO" id="GO:0016020">
    <property type="term" value="C:membrane"/>
    <property type="evidence" value="ECO:0007669"/>
    <property type="project" value="UniProtKB-SubCell"/>
</dbReference>
<protein>
    <submittedName>
        <fullName evidence="9">TM2 domain-containing protein</fullName>
    </submittedName>
</protein>
<keyword evidence="10" id="KW-1185">Reference proteome</keyword>
<dbReference type="AlphaFoldDB" id="A0A1I0ZCZ3"/>
<dbReference type="RefSeq" id="WP_091673156.1">
    <property type="nucleotide sequence ID" value="NZ_FOKG01000006.1"/>
</dbReference>
<evidence type="ECO:0000256" key="3">
    <source>
        <dbReference type="ARBA" id="ARBA00022989"/>
    </source>
</evidence>
<evidence type="ECO:0000259" key="7">
    <source>
        <dbReference type="Pfam" id="PF05154"/>
    </source>
</evidence>
<name>A0A1I0ZCZ3_9PSEU</name>
<evidence type="ECO:0000256" key="5">
    <source>
        <dbReference type="SAM" id="MobiDB-lite"/>
    </source>
</evidence>
<dbReference type="OrthoDB" id="2004788at2"/>
<reference evidence="10" key="1">
    <citation type="submission" date="2016-10" db="EMBL/GenBank/DDBJ databases">
        <authorList>
            <person name="Varghese N."/>
            <person name="Submissions S."/>
        </authorList>
    </citation>
    <scope>NUCLEOTIDE SEQUENCE [LARGE SCALE GENOMIC DNA]</scope>
    <source>
        <strain evidence="10">CGMCC 4.3568</strain>
    </source>
</reference>
<evidence type="ECO:0000313" key="9">
    <source>
        <dbReference type="EMBL" id="SFB23495.1"/>
    </source>
</evidence>
<dbReference type="InterPro" id="IPR007829">
    <property type="entry name" value="TM2"/>
</dbReference>
<evidence type="ECO:0000256" key="1">
    <source>
        <dbReference type="ARBA" id="ARBA00004141"/>
    </source>
</evidence>
<feature type="transmembrane region" description="Helical" evidence="6">
    <location>
        <begin position="104"/>
        <end position="121"/>
    </location>
</feature>
<feature type="domain" description="TM2" evidence="7">
    <location>
        <begin position="100"/>
        <end position="151"/>
    </location>
</feature>
<gene>
    <name evidence="9" type="ORF">SAMN05216266_106325</name>
</gene>
<proteinExistence type="predicted"/>
<feature type="compositionally biased region" description="Basic and acidic residues" evidence="5">
    <location>
        <begin position="14"/>
        <end position="23"/>
    </location>
</feature>